<dbReference type="EMBL" id="JARIHO010000058">
    <property type="protein sequence ID" value="KAJ7318366.1"/>
    <property type="molecule type" value="Genomic_DNA"/>
</dbReference>
<comment type="caution">
    <text evidence="1">The sequence shown here is derived from an EMBL/GenBank/DDBJ whole genome shotgun (WGS) entry which is preliminary data.</text>
</comment>
<reference evidence="1" key="1">
    <citation type="submission" date="2023-03" db="EMBL/GenBank/DDBJ databases">
        <title>Massive genome expansion in bonnet fungi (Mycena s.s.) driven by repeated elements and novel gene families across ecological guilds.</title>
        <authorList>
            <consortium name="Lawrence Berkeley National Laboratory"/>
            <person name="Harder C.B."/>
            <person name="Miyauchi S."/>
            <person name="Viragh M."/>
            <person name="Kuo A."/>
            <person name="Thoen E."/>
            <person name="Andreopoulos B."/>
            <person name="Lu D."/>
            <person name="Skrede I."/>
            <person name="Drula E."/>
            <person name="Henrissat B."/>
            <person name="Morin E."/>
            <person name="Kohler A."/>
            <person name="Barry K."/>
            <person name="LaButti K."/>
            <person name="Morin E."/>
            <person name="Salamov A."/>
            <person name="Lipzen A."/>
            <person name="Mereny Z."/>
            <person name="Hegedus B."/>
            <person name="Baldrian P."/>
            <person name="Stursova M."/>
            <person name="Weitz H."/>
            <person name="Taylor A."/>
            <person name="Grigoriev I.V."/>
            <person name="Nagy L.G."/>
            <person name="Martin F."/>
            <person name="Kauserud H."/>
        </authorList>
    </citation>
    <scope>NUCLEOTIDE SEQUENCE</scope>
    <source>
        <strain evidence="1">CBHHK002</strain>
    </source>
</reference>
<proteinExistence type="predicted"/>
<evidence type="ECO:0000313" key="2">
    <source>
        <dbReference type="Proteomes" id="UP001218218"/>
    </source>
</evidence>
<dbReference type="Proteomes" id="UP001218218">
    <property type="component" value="Unassembled WGS sequence"/>
</dbReference>
<evidence type="ECO:0000313" key="1">
    <source>
        <dbReference type="EMBL" id="KAJ7318366.1"/>
    </source>
</evidence>
<dbReference type="AlphaFoldDB" id="A0AAD7EF21"/>
<organism evidence="1 2">
    <name type="scientific">Mycena albidolilacea</name>
    <dbReference type="NCBI Taxonomy" id="1033008"/>
    <lineage>
        <taxon>Eukaryota</taxon>
        <taxon>Fungi</taxon>
        <taxon>Dikarya</taxon>
        <taxon>Basidiomycota</taxon>
        <taxon>Agaricomycotina</taxon>
        <taxon>Agaricomycetes</taxon>
        <taxon>Agaricomycetidae</taxon>
        <taxon>Agaricales</taxon>
        <taxon>Marasmiineae</taxon>
        <taxon>Mycenaceae</taxon>
        <taxon>Mycena</taxon>
    </lineage>
</organism>
<name>A0AAD7EF21_9AGAR</name>
<gene>
    <name evidence="1" type="ORF">DFH08DRAFT_819972</name>
</gene>
<protein>
    <submittedName>
        <fullName evidence="1">Uncharacterized protein</fullName>
    </submittedName>
</protein>
<sequence>MYAQSLPPPPAGLTIYSMVEIFLTMLSPPEGDSKDWISYNGVGEAVLESHWKCAAMLSPVGHGHKKPGFTQKSATMIKCEAVLAPRPVGHAHKKRLGFNETNAISALRKEYRENFHSVIQANLEMYSKRFEMTLDNLVQELTERNTMQDQDSAVLSPTPQIGLARVEAVDDMAELGMWRNISDHSENISNMEKIMNEITDIMSNAVELASSSNGLVGLVKTVLVNNEVKAIGNRILEGVPTLMSALETLMEIHPFLEGRSSAATTIKIEEVMSILLGKDDTRTTPDGKPVLRRIASICADMKDIEECYNGTSLDQCGSRALIAGKALYRDKVS</sequence>
<accession>A0AAD7EF21</accession>
<keyword evidence="2" id="KW-1185">Reference proteome</keyword>